<proteinExistence type="predicted"/>
<evidence type="ECO:0000313" key="8">
    <source>
        <dbReference type="Proteomes" id="UP000233837"/>
    </source>
</evidence>
<dbReference type="EMBL" id="KZ503041">
    <property type="protein sequence ID" value="PKU68937.1"/>
    <property type="molecule type" value="Genomic_DNA"/>
</dbReference>
<gene>
    <name evidence="7" type="primary">WRKY26</name>
    <name evidence="7" type="ORF">MA16_Dca002205</name>
</gene>
<dbReference type="AlphaFoldDB" id="A0A2I0VZV8"/>
<feature type="domain" description="WRKY" evidence="6">
    <location>
        <begin position="186"/>
        <end position="251"/>
    </location>
</feature>
<evidence type="ECO:0000256" key="2">
    <source>
        <dbReference type="ARBA" id="ARBA00023015"/>
    </source>
</evidence>
<reference evidence="7 8" key="1">
    <citation type="journal article" date="2016" name="Sci. Rep.">
        <title>The Dendrobium catenatum Lindl. genome sequence provides insights into polysaccharide synthase, floral development and adaptive evolution.</title>
        <authorList>
            <person name="Zhang G.Q."/>
            <person name="Xu Q."/>
            <person name="Bian C."/>
            <person name="Tsai W.C."/>
            <person name="Yeh C.M."/>
            <person name="Liu K.W."/>
            <person name="Yoshida K."/>
            <person name="Zhang L.S."/>
            <person name="Chang S.B."/>
            <person name="Chen F."/>
            <person name="Shi Y."/>
            <person name="Su Y.Y."/>
            <person name="Zhang Y.Q."/>
            <person name="Chen L.J."/>
            <person name="Yin Y."/>
            <person name="Lin M."/>
            <person name="Huang H."/>
            <person name="Deng H."/>
            <person name="Wang Z.W."/>
            <person name="Zhu S.L."/>
            <person name="Zhao X."/>
            <person name="Deng C."/>
            <person name="Niu S.C."/>
            <person name="Huang J."/>
            <person name="Wang M."/>
            <person name="Liu G.H."/>
            <person name="Yang H.J."/>
            <person name="Xiao X.J."/>
            <person name="Hsiao Y.Y."/>
            <person name="Wu W.L."/>
            <person name="Chen Y.Y."/>
            <person name="Mitsuda N."/>
            <person name="Ohme-Takagi M."/>
            <person name="Luo Y.B."/>
            <person name="Van de Peer Y."/>
            <person name="Liu Z.J."/>
        </authorList>
    </citation>
    <scope>NUCLEOTIDE SEQUENCE [LARGE SCALE GENOMIC DNA]</scope>
    <source>
        <tissue evidence="7">The whole plant</tissue>
    </source>
</reference>
<accession>A0A2I0VZV8</accession>
<keyword evidence="8" id="KW-1185">Reference proteome</keyword>
<evidence type="ECO:0000259" key="6">
    <source>
        <dbReference type="PROSITE" id="PS50811"/>
    </source>
</evidence>
<feature type="domain" description="WRKY" evidence="6">
    <location>
        <begin position="1"/>
        <end position="64"/>
    </location>
</feature>
<dbReference type="PROSITE" id="PS50811">
    <property type="entry name" value="WRKY"/>
    <property type="match status" value="3"/>
</dbReference>
<dbReference type="PANTHER" id="PTHR31221:SF261">
    <property type="entry name" value="OS03G0657400 PROTEIN"/>
    <property type="match status" value="1"/>
</dbReference>
<dbReference type="STRING" id="906689.A0A2I0VZV8"/>
<dbReference type="InterPro" id="IPR044810">
    <property type="entry name" value="WRKY_plant"/>
</dbReference>
<dbReference type="GO" id="GO:0005634">
    <property type="term" value="C:nucleus"/>
    <property type="evidence" value="ECO:0007669"/>
    <property type="project" value="UniProtKB-SubCell"/>
</dbReference>
<evidence type="ECO:0000256" key="4">
    <source>
        <dbReference type="ARBA" id="ARBA00023163"/>
    </source>
</evidence>
<evidence type="ECO:0000313" key="7">
    <source>
        <dbReference type="EMBL" id="PKU68937.1"/>
    </source>
</evidence>
<dbReference type="PANTHER" id="PTHR31221">
    <property type="entry name" value="WRKY TRANSCRIPTION FACTOR PROTEIN 1-RELATED"/>
    <property type="match status" value="1"/>
</dbReference>
<dbReference type="GO" id="GO:0003700">
    <property type="term" value="F:DNA-binding transcription factor activity"/>
    <property type="evidence" value="ECO:0007669"/>
    <property type="project" value="InterPro"/>
</dbReference>
<feature type="domain" description="WRKY" evidence="6">
    <location>
        <begin position="93"/>
        <end position="158"/>
    </location>
</feature>
<dbReference type="Proteomes" id="UP000233837">
    <property type="component" value="Unassembled WGS sequence"/>
</dbReference>
<evidence type="ECO:0000256" key="1">
    <source>
        <dbReference type="ARBA" id="ARBA00004123"/>
    </source>
</evidence>
<dbReference type="SUPFAM" id="SSF118290">
    <property type="entry name" value="WRKY DNA-binding domain"/>
    <property type="match status" value="3"/>
</dbReference>
<name>A0A2I0VZV8_9ASPA</name>
<comment type="subcellular location">
    <subcellularLocation>
        <location evidence="1">Nucleus</location>
    </subcellularLocation>
</comment>
<sequence>MTIQEDDYKWRKYATNYIHKIKKFRSYLRCVNKNCKARKKMDWPLNDPNNIDISYEGHHSHRCMESMASSETTIIGKEEEAKEKNVAEERNNRTMTIQEDDYKWRKDGTHYIHTIKKFRSYLRCVNKNCKARKKMDWSLNDPNNIDISYEGYHNHRCNESMASSETTIIIEEQGQEQNIALAFNNALIVIPKDDYKWDKHGQKFIISIQKNRSYFRCANRNCKARKKVDWPPNELDSLYISYEGDHNHKVVAAGHLENEESGIAAN</sequence>
<protein>
    <submittedName>
        <fullName evidence="7">Putative WRKY transcription factor 26</fullName>
    </submittedName>
</protein>
<keyword evidence="4" id="KW-0804">Transcription</keyword>
<organism evidence="7 8">
    <name type="scientific">Dendrobium catenatum</name>
    <dbReference type="NCBI Taxonomy" id="906689"/>
    <lineage>
        <taxon>Eukaryota</taxon>
        <taxon>Viridiplantae</taxon>
        <taxon>Streptophyta</taxon>
        <taxon>Embryophyta</taxon>
        <taxon>Tracheophyta</taxon>
        <taxon>Spermatophyta</taxon>
        <taxon>Magnoliopsida</taxon>
        <taxon>Liliopsida</taxon>
        <taxon>Asparagales</taxon>
        <taxon>Orchidaceae</taxon>
        <taxon>Epidendroideae</taxon>
        <taxon>Malaxideae</taxon>
        <taxon>Dendrobiinae</taxon>
        <taxon>Dendrobium</taxon>
    </lineage>
</organism>
<dbReference type="GO" id="GO:0043565">
    <property type="term" value="F:sequence-specific DNA binding"/>
    <property type="evidence" value="ECO:0007669"/>
    <property type="project" value="InterPro"/>
</dbReference>
<evidence type="ECO:0000256" key="5">
    <source>
        <dbReference type="ARBA" id="ARBA00023242"/>
    </source>
</evidence>
<dbReference type="InterPro" id="IPR036576">
    <property type="entry name" value="WRKY_dom_sf"/>
</dbReference>
<dbReference type="InterPro" id="IPR003657">
    <property type="entry name" value="WRKY_dom"/>
</dbReference>
<dbReference type="Pfam" id="PF03106">
    <property type="entry name" value="WRKY"/>
    <property type="match status" value="3"/>
</dbReference>
<keyword evidence="3" id="KW-0238">DNA-binding</keyword>
<reference evidence="7 8" key="2">
    <citation type="journal article" date="2017" name="Nature">
        <title>The Apostasia genome and the evolution of orchids.</title>
        <authorList>
            <person name="Zhang G.Q."/>
            <person name="Liu K.W."/>
            <person name="Li Z."/>
            <person name="Lohaus R."/>
            <person name="Hsiao Y.Y."/>
            <person name="Niu S.C."/>
            <person name="Wang J.Y."/>
            <person name="Lin Y.C."/>
            <person name="Xu Q."/>
            <person name="Chen L.J."/>
            <person name="Yoshida K."/>
            <person name="Fujiwara S."/>
            <person name="Wang Z.W."/>
            <person name="Zhang Y.Q."/>
            <person name="Mitsuda N."/>
            <person name="Wang M."/>
            <person name="Liu G.H."/>
            <person name="Pecoraro L."/>
            <person name="Huang H.X."/>
            <person name="Xiao X.J."/>
            <person name="Lin M."/>
            <person name="Wu X.Y."/>
            <person name="Wu W.L."/>
            <person name="Chen Y.Y."/>
            <person name="Chang S.B."/>
            <person name="Sakamoto S."/>
            <person name="Ohme-Takagi M."/>
            <person name="Yagi M."/>
            <person name="Zeng S.J."/>
            <person name="Shen C.Y."/>
            <person name="Yeh C.M."/>
            <person name="Luo Y.B."/>
            <person name="Tsai W.C."/>
            <person name="Van de Peer Y."/>
            <person name="Liu Z.J."/>
        </authorList>
    </citation>
    <scope>NUCLEOTIDE SEQUENCE [LARGE SCALE GENOMIC DNA]</scope>
    <source>
        <tissue evidence="7">The whole plant</tissue>
    </source>
</reference>
<dbReference type="SMART" id="SM00774">
    <property type="entry name" value="WRKY"/>
    <property type="match status" value="3"/>
</dbReference>
<dbReference type="Gene3D" id="2.20.25.80">
    <property type="entry name" value="WRKY domain"/>
    <property type="match status" value="3"/>
</dbReference>
<evidence type="ECO:0000256" key="3">
    <source>
        <dbReference type="ARBA" id="ARBA00023125"/>
    </source>
</evidence>
<keyword evidence="5" id="KW-0539">Nucleus</keyword>
<keyword evidence="2" id="KW-0805">Transcription regulation</keyword>